<dbReference type="EMBL" id="JACHFQ010000007">
    <property type="protein sequence ID" value="MBB5226989.1"/>
    <property type="molecule type" value="Genomic_DNA"/>
</dbReference>
<evidence type="ECO:0000313" key="5">
    <source>
        <dbReference type="EMBL" id="MBB5226989.1"/>
    </source>
</evidence>
<reference evidence="5 6" key="1">
    <citation type="submission" date="2020-08" db="EMBL/GenBank/DDBJ databases">
        <title>Genomic Encyclopedia of Type Strains, Phase IV (KMG-IV): sequencing the most valuable type-strain genomes for metagenomic binning, comparative biology and taxonomic classification.</title>
        <authorList>
            <person name="Goeker M."/>
        </authorList>
    </citation>
    <scope>NUCLEOTIDE SEQUENCE [LARGE SCALE GENOMIC DNA]</scope>
    <source>
        <strain evidence="5 6">DSM 103462</strain>
    </source>
</reference>
<gene>
    <name evidence="5" type="ORF">HNP76_002377</name>
</gene>
<dbReference type="InterPro" id="IPR003593">
    <property type="entry name" value="AAA+_ATPase"/>
</dbReference>
<dbReference type="SUPFAM" id="SSF52540">
    <property type="entry name" value="P-loop containing nucleoside triphosphate hydrolases"/>
    <property type="match status" value="1"/>
</dbReference>
<dbReference type="RefSeq" id="WP_184660757.1">
    <property type="nucleotide sequence ID" value="NZ_CP031518.1"/>
</dbReference>
<dbReference type="PANTHER" id="PTHR42781:SF4">
    <property type="entry name" value="SPERMIDINE_PUTRESCINE IMPORT ATP-BINDING PROTEIN POTA"/>
    <property type="match status" value="1"/>
</dbReference>
<evidence type="ECO:0000256" key="2">
    <source>
        <dbReference type="ARBA" id="ARBA00022741"/>
    </source>
</evidence>
<keyword evidence="6" id="KW-1185">Reference proteome</keyword>
<dbReference type="SMART" id="SM00382">
    <property type="entry name" value="AAA"/>
    <property type="match status" value="1"/>
</dbReference>
<dbReference type="InterPro" id="IPR027417">
    <property type="entry name" value="P-loop_NTPase"/>
</dbReference>
<sequence>MKSKLELKNLSFSFGNSLTVNDISLKVEEGSFTTILGPSGCGKTTLLRLISGFLEPQSGEILIDGVNQAGVEVNERKVGMVFQDYALFPHLSVAQNIAYGLKLQKNLSKAEINQLVSEISLSLGIEELLSRYPNELSGGQQQRVALARALVLKPKILLMDEPLSSLDTKLRSKVREELKEIQQRLKITTIYVTHDQEEALSLSTKIAVLNEGKLLQEGSPREIYFEPKNKFVADFVGKANFIKKDGKTLMIRPEWFKLAQGSLKSDQNLVPADVILVGGRILSEEFLGSKTRFVIQTSTTESKEIVTADFETIFCDNLRIGDTILLEAAKKWQI</sequence>
<evidence type="ECO:0000256" key="3">
    <source>
        <dbReference type="ARBA" id="ARBA00022840"/>
    </source>
</evidence>
<dbReference type="InterPro" id="IPR003439">
    <property type="entry name" value="ABC_transporter-like_ATP-bd"/>
</dbReference>
<dbReference type="InterPro" id="IPR050093">
    <property type="entry name" value="ABC_SmlMolc_Importer"/>
</dbReference>
<accession>A0A7W8GAQ5</accession>
<evidence type="ECO:0000259" key="4">
    <source>
        <dbReference type="PROSITE" id="PS50893"/>
    </source>
</evidence>
<dbReference type="GO" id="GO:0005524">
    <property type="term" value="F:ATP binding"/>
    <property type="evidence" value="ECO:0007669"/>
    <property type="project" value="UniProtKB-KW"/>
</dbReference>
<dbReference type="GO" id="GO:0016887">
    <property type="term" value="F:ATP hydrolysis activity"/>
    <property type="evidence" value="ECO:0007669"/>
    <property type="project" value="InterPro"/>
</dbReference>
<dbReference type="PROSITE" id="PS50893">
    <property type="entry name" value="ABC_TRANSPORTER_2"/>
    <property type="match status" value="1"/>
</dbReference>
<organism evidence="5 6">
    <name type="scientific">Treponema ruminis</name>
    <dbReference type="NCBI Taxonomy" id="744515"/>
    <lineage>
        <taxon>Bacteria</taxon>
        <taxon>Pseudomonadati</taxon>
        <taxon>Spirochaetota</taxon>
        <taxon>Spirochaetia</taxon>
        <taxon>Spirochaetales</taxon>
        <taxon>Treponemataceae</taxon>
        <taxon>Treponema</taxon>
    </lineage>
</organism>
<name>A0A7W8GAQ5_9SPIR</name>
<dbReference type="InterPro" id="IPR017871">
    <property type="entry name" value="ABC_transporter-like_CS"/>
</dbReference>
<keyword evidence="2" id="KW-0547">Nucleotide-binding</keyword>
<proteinExistence type="predicted"/>
<dbReference type="GO" id="GO:0015697">
    <property type="term" value="P:quaternary ammonium group transport"/>
    <property type="evidence" value="ECO:0007669"/>
    <property type="project" value="UniProtKB-ARBA"/>
</dbReference>
<dbReference type="Proteomes" id="UP000518887">
    <property type="component" value="Unassembled WGS sequence"/>
</dbReference>
<evidence type="ECO:0000313" key="6">
    <source>
        <dbReference type="Proteomes" id="UP000518887"/>
    </source>
</evidence>
<dbReference type="PANTHER" id="PTHR42781">
    <property type="entry name" value="SPERMIDINE/PUTRESCINE IMPORT ATP-BINDING PROTEIN POTA"/>
    <property type="match status" value="1"/>
</dbReference>
<protein>
    <submittedName>
        <fullName evidence="5">ABC-type Fe3+/spermidine/putrescine transport system ATPase subunit</fullName>
    </submittedName>
</protein>
<dbReference type="PROSITE" id="PS00211">
    <property type="entry name" value="ABC_TRANSPORTER_1"/>
    <property type="match status" value="1"/>
</dbReference>
<comment type="caution">
    <text evidence="5">The sequence shown here is derived from an EMBL/GenBank/DDBJ whole genome shotgun (WGS) entry which is preliminary data.</text>
</comment>
<dbReference type="AlphaFoldDB" id="A0A7W8GAQ5"/>
<dbReference type="Gene3D" id="3.40.50.300">
    <property type="entry name" value="P-loop containing nucleotide triphosphate hydrolases"/>
    <property type="match status" value="1"/>
</dbReference>
<dbReference type="Gene3D" id="2.40.50.100">
    <property type="match status" value="1"/>
</dbReference>
<dbReference type="Pfam" id="PF00005">
    <property type="entry name" value="ABC_tran"/>
    <property type="match status" value="1"/>
</dbReference>
<keyword evidence="1" id="KW-0813">Transport</keyword>
<feature type="domain" description="ABC transporter" evidence="4">
    <location>
        <begin position="5"/>
        <end position="236"/>
    </location>
</feature>
<evidence type="ECO:0000256" key="1">
    <source>
        <dbReference type="ARBA" id="ARBA00022448"/>
    </source>
</evidence>
<keyword evidence="3" id="KW-0067">ATP-binding</keyword>
<dbReference type="FunFam" id="3.40.50.300:FF:000425">
    <property type="entry name" value="Probable ABC transporter, ATP-binding subunit"/>
    <property type="match status" value="1"/>
</dbReference>